<evidence type="ECO:0000313" key="1">
    <source>
        <dbReference type="EMBL" id="SQD79797.1"/>
    </source>
</evidence>
<keyword evidence="2" id="KW-1185">Reference proteome</keyword>
<dbReference type="KEGG" id="mya:MORIYA_3342"/>
<dbReference type="AlphaFoldDB" id="A0A330LS68"/>
<protein>
    <submittedName>
        <fullName evidence="1">Uncharacterized protein</fullName>
    </submittedName>
</protein>
<dbReference type="Proteomes" id="UP000250163">
    <property type="component" value="Chromosome MORIYA"/>
</dbReference>
<sequence length="41" mass="4604">MLIVVIVFVDSWVLNSVEEPAAMTHNLSTMVFIAKIDCHDD</sequence>
<organism evidence="1 2">
    <name type="scientific">Moritella yayanosii</name>
    <dbReference type="NCBI Taxonomy" id="69539"/>
    <lineage>
        <taxon>Bacteria</taxon>
        <taxon>Pseudomonadati</taxon>
        <taxon>Pseudomonadota</taxon>
        <taxon>Gammaproteobacteria</taxon>
        <taxon>Alteromonadales</taxon>
        <taxon>Moritellaceae</taxon>
        <taxon>Moritella</taxon>
    </lineage>
</organism>
<gene>
    <name evidence="1" type="ORF">MORIYA_3342</name>
</gene>
<evidence type="ECO:0000313" key="2">
    <source>
        <dbReference type="Proteomes" id="UP000250163"/>
    </source>
</evidence>
<name>A0A330LS68_9GAMM</name>
<accession>A0A330LS68</accession>
<dbReference type="EMBL" id="LS483250">
    <property type="protein sequence ID" value="SQD79797.1"/>
    <property type="molecule type" value="Genomic_DNA"/>
</dbReference>
<proteinExistence type="predicted"/>
<reference evidence="2" key="1">
    <citation type="submission" date="2018-05" db="EMBL/GenBank/DDBJ databases">
        <authorList>
            <person name="Cea G.-C."/>
            <person name="William W."/>
        </authorList>
    </citation>
    <scope>NUCLEOTIDE SEQUENCE [LARGE SCALE GENOMIC DNA]</scope>
    <source>
        <strain evidence="2">DB21MT 5</strain>
    </source>
</reference>